<evidence type="ECO:0000313" key="3">
    <source>
        <dbReference type="Proteomes" id="UP000602442"/>
    </source>
</evidence>
<evidence type="ECO:0000256" key="1">
    <source>
        <dbReference type="SAM" id="Phobius"/>
    </source>
</evidence>
<dbReference type="RefSeq" id="WP_197921395.1">
    <property type="nucleotide sequence ID" value="NZ_CAWPTA010000007.1"/>
</dbReference>
<accession>A0ABS0N417</accession>
<reference evidence="2 3" key="1">
    <citation type="submission" date="2020-11" db="EMBL/GenBank/DDBJ databases">
        <title>Erythrobacter sediminis sp. nov., a marine bacterium from a tidal flat of Garorim Bay.</title>
        <authorList>
            <person name="Kim D."/>
            <person name="Yoo Y."/>
            <person name="Kim J.-J."/>
        </authorList>
    </citation>
    <scope>NUCLEOTIDE SEQUENCE [LARGE SCALE GENOMIC DNA]</scope>
    <source>
        <strain evidence="2 3">JGD-13</strain>
    </source>
</reference>
<feature type="transmembrane region" description="Helical" evidence="1">
    <location>
        <begin position="260"/>
        <end position="277"/>
    </location>
</feature>
<dbReference type="Proteomes" id="UP000602442">
    <property type="component" value="Unassembled WGS sequence"/>
</dbReference>
<keyword evidence="1" id="KW-0472">Membrane</keyword>
<organism evidence="2 3">
    <name type="scientific">Aurantiacibacter sediminis</name>
    <dbReference type="NCBI Taxonomy" id="2793064"/>
    <lineage>
        <taxon>Bacteria</taxon>
        <taxon>Pseudomonadati</taxon>
        <taxon>Pseudomonadota</taxon>
        <taxon>Alphaproteobacteria</taxon>
        <taxon>Sphingomonadales</taxon>
        <taxon>Erythrobacteraceae</taxon>
        <taxon>Aurantiacibacter</taxon>
    </lineage>
</organism>
<feature type="transmembrane region" description="Helical" evidence="1">
    <location>
        <begin position="348"/>
        <end position="376"/>
    </location>
</feature>
<evidence type="ECO:0000313" key="2">
    <source>
        <dbReference type="EMBL" id="MBH5322714.1"/>
    </source>
</evidence>
<proteinExistence type="predicted"/>
<keyword evidence="1" id="KW-0812">Transmembrane</keyword>
<feature type="transmembrane region" description="Helical" evidence="1">
    <location>
        <begin position="236"/>
        <end position="254"/>
    </location>
</feature>
<keyword evidence="3" id="KW-1185">Reference proteome</keyword>
<comment type="caution">
    <text evidence="2">The sequence shown here is derived from an EMBL/GenBank/DDBJ whole genome shotgun (WGS) entry which is preliminary data.</text>
</comment>
<sequence length="386" mass="40707">MRAALISLPHPGEAPQPSVAGKTLAQRQLLFARQCGCTQVVAHGGGASEDAIALRHAAEKAGMRYQVISNAHALPGAIKDADSLLIFQPGLLPESRQALELIQAEGDRMLVFSAGPGTAAGFERIDLDRAWGGVMTVPGKWLGQLTSLPEEAAPHAALLRIALQHCLSEARLDDSVLDDGKWQIIRDADAAKRHEAGWMQAHLGKGSLAAPSCWVGSAIAARAGGWLMQKGWAKPAVIALFGLLLTGSVAAAVYELPVLSFALAATSVPVVEFLLGITRLSVAPFGEVRRWPILRKAVDLAILVSGVLVIDSLWYRAAFPPFVLFATLLLLDRSAAPAISASLRDRALIAGALAILSAIVPPEVAFMLIATLVLAAKLLPVAQDSR</sequence>
<gene>
    <name evidence="2" type="ORF">I5L03_08960</name>
</gene>
<protein>
    <submittedName>
        <fullName evidence="2">Uncharacterized protein</fullName>
    </submittedName>
</protein>
<keyword evidence="1" id="KW-1133">Transmembrane helix</keyword>
<dbReference type="EMBL" id="JAEANY010000002">
    <property type="protein sequence ID" value="MBH5322714.1"/>
    <property type="molecule type" value="Genomic_DNA"/>
</dbReference>
<name>A0ABS0N417_9SPHN</name>